<accession>A0A3P3DW87</accession>
<dbReference type="OrthoDB" id="7666390at2"/>
<dbReference type="PROSITE" id="PS51257">
    <property type="entry name" value="PROKAR_LIPOPROTEIN"/>
    <property type="match status" value="1"/>
</dbReference>
<name>A0A3P3DW87_9RHOB</name>
<evidence type="ECO:0008006" key="3">
    <source>
        <dbReference type="Google" id="ProtNLM"/>
    </source>
</evidence>
<evidence type="ECO:0000313" key="2">
    <source>
        <dbReference type="Proteomes" id="UP000282125"/>
    </source>
</evidence>
<proteinExistence type="predicted"/>
<reference evidence="1 2" key="1">
    <citation type="submission" date="2018-11" db="EMBL/GenBank/DDBJ databases">
        <title>Gemmobacter sp. nov., YIM 102744-1 draft genome.</title>
        <authorList>
            <person name="Li G."/>
            <person name="Jiang Y."/>
        </authorList>
    </citation>
    <scope>NUCLEOTIDE SEQUENCE [LARGE SCALE GENOMIC DNA]</scope>
    <source>
        <strain evidence="1 2">YIM 102744-1</strain>
    </source>
</reference>
<organism evidence="1 2">
    <name type="scientific">Falsigemmobacter faecalis</name>
    <dbReference type="NCBI Taxonomy" id="2488730"/>
    <lineage>
        <taxon>Bacteria</taxon>
        <taxon>Pseudomonadati</taxon>
        <taxon>Pseudomonadota</taxon>
        <taxon>Alphaproteobacteria</taxon>
        <taxon>Rhodobacterales</taxon>
        <taxon>Paracoccaceae</taxon>
        <taxon>Falsigemmobacter</taxon>
    </lineage>
</organism>
<dbReference type="EMBL" id="RRAZ01000001">
    <property type="protein sequence ID" value="RRH78455.1"/>
    <property type="molecule type" value="Genomic_DNA"/>
</dbReference>
<dbReference type="AlphaFoldDB" id="A0A3P3DW87"/>
<protein>
    <recommendedName>
        <fullName evidence="3">Lipoprotein</fullName>
    </recommendedName>
</protein>
<dbReference type="Proteomes" id="UP000282125">
    <property type="component" value="Unassembled WGS sequence"/>
</dbReference>
<keyword evidence="2" id="KW-1185">Reference proteome</keyword>
<sequence length="208" mass="22418">MVRFVTGVLVALSLSGCAAERVWAPDEAVKAARYVHAGPPELMLVTSINDRSGEGAHTGLLINASERVLFDPAGNWDDSRAPERHDLRYGMTPQMQANYFAFQSAGPFHAVIQRVQVSPEVAERAYQLARDNGPVPSAFCTSATSKMLSQLPGFQSIESTMFPKSLMESFAALPGVQTQIVYGSPDQSEPDRVPQISPVIAKAIQGGN</sequence>
<dbReference type="RefSeq" id="WP_124963031.1">
    <property type="nucleotide sequence ID" value="NZ_RRAZ01000001.1"/>
</dbReference>
<gene>
    <name evidence="1" type="ORF">EG244_00425</name>
</gene>
<evidence type="ECO:0000313" key="1">
    <source>
        <dbReference type="EMBL" id="RRH78455.1"/>
    </source>
</evidence>
<comment type="caution">
    <text evidence="1">The sequence shown here is derived from an EMBL/GenBank/DDBJ whole genome shotgun (WGS) entry which is preliminary data.</text>
</comment>